<feature type="transmembrane region" description="Helical" evidence="1">
    <location>
        <begin position="7"/>
        <end position="25"/>
    </location>
</feature>
<feature type="transmembrane region" description="Helical" evidence="1">
    <location>
        <begin position="295"/>
        <end position="313"/>
    </location>
</feature>
<keyword evidence="1" id="KW-0812">Transmembrane</keyword>
<evidence type="ECO:0000313" key="2">
    <source>
        <dbReference type="EMBL" id="MVN21862.1"/>
    </source>
</evidence>
<evidence type="ECO:0008006" key="4">
    <source>
        <dbReference type="Google" id="ProtNLM"/>
    </source>
</evidence>
<feature type="transmembrane region" description="Helical" evidence="1">
    <location>
        <begin position="262"/>
        <end position="289"/>
    </location>
</feature>
<dbReference type="RefSeq" id="WP_157566576.1">
    <property type="nucleotide sequence ID" value="NZ_WPIK01000008.1"/>
</dbReference>
<feature type="transmembrane region" description="Helical" evidence="1">
    <location>
        <begin position="177"/>
        <end position="203"/>
    </location>
</feature>
<feature type="transmembrane region" description="Helical" evidence="1">
    <location>
        <begin position="126"/>
        <end position="142"/>
    </location>
</feature>
<accession>A0A7K1SX28</accession>
<evidence type="ECO:0000256" key="1">
    <source>
        <dbReference type="SAM" id="Phobius"/>
    </source>
</evidence>
<proteinExistence type="predicted"/>
<name>A0A7K1SX28_9SPHI</name>
<dbReference type="Proteomes" id="UP000462014">
    <property type="component" value="Unassembled WGS sequence"/>
</dbReference>
<keyword evidence="1" id="KW-1133">Transmembrane helix</keyword>
<feature type="transmembrane region" description="Helical" evidence="1">
    <location>
        <begin position="94"/>
        <end position="114"/>
    </location>
</feature>
<reference evidence="2 3" key="1">
    <citation type="submission" date="2019-12" db="EMBL/GenBank/DDBJ databases">
        <title>Mucilaginibacter sp. HMF7410 genome sequencing and assembly.</title>
        <authorList>
            <person name="Kang H."/>
            <person name="Cha I."/>
            <person name="Kim H."/>
            <person name="Joh K."/>
        </authorList>
    </citation>
    <scope>NUCLEOTIDE SEQUENCE [LARGE SCALE GENOMIC DNA]</scope>
    <source>
        <strain evidence="2 3">HMF7410</strain>
    </source>
</reference>
<dbReference type="EMBL" id="WPIK01000008">
    <property type="protein sequence ID" value="MVN21862.1"/>
    <property type="molecule type" value="Genomic_DNA"/>
</dbReference>
<keyword evidence="3" id="KW-1185">Reference proteome</keyword>
<keyword evidence="1" id="KW-0472">Membrane</keyword>
<gene>
    <name evidence="2" type="ORF">GO621_09965</name>
</gene>
<sequence>MKISLKLFLTIIVTTYSYLTFLFAFNGYPGFIQDSTCFLPTAYFINHYHQLINPLYDAGIDPIQHRFLFYPPLFPWAVAFINNLMPEFYNNMQVTLAFIDILGIIVLIISVWVYSRKTNLKQPSGLLLFSVIWLLALFSFYGVQEGRPEVLCKFFIACFLLNNVYQSKRFCNFNNGLLVALNLITSPVSTFYLMLITFGLLVYRNEFKLKPIVQTLIGFAIISGIFTIVYPYHLIELIKGLQKHSQNVIVNRFSTDSFKNFITFYVTYAYAPLLIFNFLITIIYTAYVLIKKYKILSLVLLAILTCLVSYFSFKDMPMNYNMLVLSPVFFFVIFVMFSHINNIDKRSMLSKVSPVMIVVLLCINSVGFIRKTLLFYTTKNEKVSYLDFRKEFIGVTNHTNSHKKVCITFSLWPYCLDQYQHITLNMTDTSIQYLMLQQLYSGVSEPQPQTNFHLVKNNFIIKHPKLWKIPLGNTYPWFQTATYERK</sequence>
<protein>
    <recommendedName>
        <fullName evidence="4">Glycosyltransferase RgtA/B/C/D-like domain-containing protein</fullName>
    </recommendedName>
</protein>
<feature type="transmembrane region" description="Helical" evidence="1">
    <location>
        <begin position="215"/>
        <end position="235"/>
    </location>
</feature>
<comment type="caution">
    <text evidence="2">The sequence shown here is derived from an EMBL/GenBank/DDBJ whole genome shotgun (WGS) entry which is preliminary data.</text>
</comment>
<organism evidence="2 3">
    <name type="scientific">Mucilaginibacter arboris</name>
    <dbReference type="NCBI Taxonomy" id="2682090"/>
    <lineage>
        <taxon>Bacteria</taxon>
        <taxon>Pseudomonadati</taxon>
        <taxon>Bacteroidota</taxon>
        <taxon>Sphingobacteriia</taxon>
        <taxon>Sphingobacteriales</taxon>
        <taxon>Sphingobacteriaceae</taxon>
        <taxon>Mucilaginibacter</taxon>
    </lineage>
</organism>
<evidence type="ECO:0000313" key="3">
    <source>
        <dbReference type="Proteomes" id="UP000462014"/>
    </source>
</evidence>
<feature type="transmembrane region" description="Helical" evidence="1">
    <location>
        <begin position="320"/>
        <end position="340"/>
    </location>
</feature>
<feature type="transmembrane region" description="Helical" evidence="1">
    <location>
        <begin position="352"/>
        <end position="369"/>
    </location>
</feature>
<dbReference type="AlphaFoldDB" id="A0A7K1SX28"/>